<comment type="cofactor">
    <cofactor evidence="6">
        <name>Mg(2+)</name>
        <dbReference type="ChEBI" id="CHEBI:18420"/>
    </cofactor>
</comment>
<evidence type="ECO:0000256" key="6">
    <source>
        <dbReference type="HAMAP-Rule" id="MF_00265"/>
    </source>
</evidence>
<dbReference type="GO" id="GO:0045926">
    <property type="term" value="P:negative regulation of growth"/>
    <property type="evidence" value="ECO:0007669"/>
    <property type="project" value="UniProtKB-ARBA"/>
</dbReference>
<dbReference type="Pfam" id="PF01850">
    <property type="entry name" value="PIN"/>
    <property type="match status" value="1"/>
</dbReference>
<dbReference type="GO" id="GO:0004540">
    <property type="term" value="F:RNA nuclease activity"/>
    <property type="evidence" value="ECO:0007669"/>
    <property type="project" value="InterPro"/>
</dbReference>
<feature type="domain" description="PIN" evidence="7">
    <location>
        <begin position="3"/>
        <end position="127"/>
    </location>
</feature>
<dbReference type="GO" id="GO:0000287">
    <property type="term" value="F:magnesium ion binding"/>
    <property type="evidence" value="ECO:0007669"/>
    <property type="project" value="UniProtKB-UniRule"/>
</dbReference>
<comment type="similarity">
    <text evidence="6">Belongs to the PINc/VapC protein family.</text>
</comment>
<dbReference type="InterPro" id="IPR022907">
    <property type="entry name" value="VapC_family"/>
</dbReference>
<keyword evidence="6" id="KW-0800">Toxin</keyword>
<protein>
    <recommendedName>
        <fullName evidence="6">Ribonuclease VapC</fullName>
        <shortName evidence="6">RNase VapC</shortName>
        <ecNumber evidence="6">3.1.-.-</ecNumber>
    </recommendedName>
    <alternativeName>
        <fullName evidence="6">Toxin VapC</fullName>
    </alternativeName>
</protein>
<keyword evidence="2 6" id="KW-0540">Nuclease</keyword>
<dbReference type="GO" id="GO:0090729">
    <property type="term" value="F:toxin activity"/>
    <property type="evidence" value="ECO:0007669"/>
    <property type="project" value="UniProtKB-KW"/>
</dbReference>
<accession>A0A6J4SQF4</accession>
<dbReference type="InterPro" id="IPR002716">
    <property type="entry name" value="PIN_dom"/>
</dbReference>
<dbReference type="InterPro" id="IPR006226">
    <property type="entry name" value="Mtu_PIN"/>
</dbReference>
<keyword evidence="4 6" id="KW-0378">Hydrolase</keyword>
<evidence type="ECO:0000256" key="4">
    <source>
        <dbReference type="ARBA" id="ARBA00022801"/>
    </source>
</evidence>
<keyword evidence="5 6" id="KW-0460">Magnesium</keyword>
<sequence length="140" mass="15009">MALLDVNALVALAWDSHVHHAVVRSWFAAAAERAWSTCPVTESGFVRVSSNPKVICAAISVDDARLVLTALRRRPGHRFLTDDVSLADSDVPVVVGHRQVTDAHLLVLARRHGTRLLTFDGGAAALAGDREGDVELLSAL</sequence>
<dbReference type="EC" id="3.1.-.-" evidence="6"/>
<name>A0A6J4SQF4_9ACTN</name>
<keyword evidence="3 6" id="KW-0479">Metal-binding</keyword>
<gene>
    <name evidence="6" type="primary">vapC</name>
    <name evidence="8" type="ORF">AVDCRST_MAG53-2009</name>
</gene>
<dbReference type="NCBIfam" id="TIGR00028">
    <property type="entry name" value="Mtu_PIN_fam"/>
    <property type="match status" value="1"/>
</dbReference>
<keyword evidence="1 6" id="KW-1277">Toxin-antitoxin system</keyword>
<evidence type="ECO:0000313" key="8">
    <source>
        <dbReference type="EMBL" id="CAA9501386.1"/>
    </source>
</evidence>
<dbReference type="InterPro" id="IPR029060">
    <property type="entry name" value="PIN-like_dom_sf"/>
</dbReference>
<reference evidence="8" key="1">
    <citation type="submission" date="2020-02" db="EMBL/GenBank/DDBJ databases">
        <authorList>
            <person name="Meier V. D."/>
        </authorList>
    </citation>
    <scope>NUCLEOTIDE SEQUENCE</scope>
    <source>
        <strain evidence="8">AVDCRST_MAG53</strain>
    </source>
</reference>
<feature type="binding site" evidence="6">
    <location>
        <position position="5"/>
    </location>
    <ligand>
        <name>Mg(2+)</name>
        <dbReference type="ChEBI" id="CHEBI:18420"/>
    </ligand>
</feature>
<dbReference type="GO" id="GO:0016788">
    <property type="term" value="F:hydrolase activity, acting on ester bonds"/>
    <property type="evidence" value="ECO:0007669"/>
    <property type="project" value="InterPro"/>
</dbReference>
<evidence type="ECO:0000256" key="3">
    <source>
        <dbReference type="ARBA" id="ARBA00022723"/>
    </source>
</evidence>
<dbReference type="SUPFAM" id="SSF88723">
    <property type="entry name" value="PIN domain-like"/>
    <property type="match status" value="1"/>
</dbReference>
<dbReference type="EMBL" id="CADCVR010000065">
    <property type="protein sequence ID" value="CAA9501386.1"/>
    <property type="molecule type" value="Genomic_DNA"/>
</dbReference>
<evidence type="ECO:0000256" key="1">
    <source>
        <dbReference type="ARBA" id="ARBA00022649"/>
    </source>
</evidence>
<evidence type="ECO:0000256" key="5">
    <source>
        <dbReference type="ARBA" id="ARBA00022842"/>
    </source>
</evidence>
<comment type="function">
    <text evidence="6">Toxic component of a toxin-antitoxin (TA) system. An RNase.</text>
</comment>
<dbReference type="AlphaFoldDB" id="A0A6J4SQF4"/>
<evidence type="ECO:0000256" key="2">
    <source>
        <dbReference type="ARBA" id="ARBA00022722"/>
    </source>
</evidence>
<evidence type="ECO:0000259" key="7">
    <source>
        <dbReference type="Pfam" id="PF01850"/>
    </source>
</evidence>
<proteinExistence type="inferred from homology"/>
<feature type="binding site" evidence="6">
    <location>
        <position position="102"/>
    </location>
    <ligand>
        <name>Mg(2+)</name>
        <dbReference type="ChEBI" id="CHEBI:18420"/>
    </ligand>
</feature>
<organism evidence="8">
    <name type="scientific">uncultured Solirubrobacteraceae bacterium</name>
    <dbReference type="NCBI Taxonomy" id="1162706"/>
    <lineage>
        <taxon>Bacteria</taxon>
        <taxon>Bacillati</taxon>
        <taxon>Actinomycetota</taxon>
        <taxon>Thermoleophilia</taxon>
        <taxon>Solirubrobacterales</taxon>
        <taxon>Solirubrobacteraceae</taxon>
        <taxon>environmental samples</taxon>
    </lineage>
</organism>
<dbReference type="HAMAP" id="MF_00265">
    <property type="entry name" value="VapC_Nob1"/>
    <property type="match status" value="1"/>
</dbReference>